<keyword evidence="4 7" id="KW-0812">Transmembrane</keyword>
<dbReference type="eggNOG" id="COG3639">
    <property type="taxonomic scope" value="Bacteria"/>
</dbReference>
<dbReference type="CDD" id="cd06261">
    <property type="entry name" value="TM_PBP2"/>
    <property type="match status" value="1"/>
</dbReference>
<comment type="caution">
    <text evidence="9">The sequence shown here is derived from an EMBL/GenBank/DDBJ whole genome shotgun (WGS) entry which is preliminary data.</text>
</comment>
<dbReference type="Proteomes" id="UP000051647">
    <property type="component" value="Unassembled WGS sequence"/>
</dbReference>
<keyword evidence="3" id="KW-1003">Cell membrane</keyword>
<dbReference type="PANTHER" id="PTHR30043">
    <property type="entry name" value="PHOSPHONATES TRANSPORT SYSTEM PERMEASE PROTEIN"/>
    <property type="match status" value="1"/>
</dbReference>
<dbReference type="RefSeq" id="WP_010624887.1">
    <property type="nucleotide sequence ID" value="NZ_AZFA01000014.1"/>
</dbReference>
<evidence type="ECO:0000256" key="4">
    <source>
        <dbReference type="ARBA" id="ARBA00022692"/>
    </source>
</evidence>
<dbReference type="Pfam" id="PF00528">
    <property type="entry name" value="BPD_transp_1"/>
    <property type="match status" value="1"/>
</dbReference>
<feature type="transmembrane region" description="Helical" evidence="7">
    <location>
        <begin position="214"/>
        <end position="232"/>
    </location>
</feature>
<feature type="transmembrane region" description="Helical" evidence="7">
    <location>
        <begin position="81"/>
        <end position="101"/>
    </location>
</feature>
<keyword evidence="6 7" id="KW-0472">Membrane</keyword>
<feature type="domain" description="ABC transmembrane type-1" evidence="8">
    <location>
        <begin position="76"/>
        <end position="259"/>
    </location>
</feature>
<proteinExistence type="inferred from homology"/>
<protein>
    <submittedName>
        <fullName evidence="9">Phosphonate ABC transporter, inner membrane subunit</fullName>
    </submittedName>
</protein>
<sequence>MNGSKLTAAKYLGHKRLVQSGVLLLVGLIYVVGCYLLKFDTIQGALSIPKAFSWLAINFMPTHESMSYLPQILNKLFETVLMAIASVVVAAVIAIFFAILGSKVTGINKFMQILVRGIASFFRNIPLVAWAMILLFSFKQSNFTGFLALLLMTIGFLIRAFMEIIEDEAGEAMLALKATGASYFQVIFQAVIPQIIPSLISWILYMIENNVRDATLVGILTGTGIGFIFDLYYKSFRFDAAGITVLSIIVVVIILETLSNQIRKVIL</sequence>
<dbReference type="AlphaFoldDB" id="A0A0R1SCP0"/>
<keyword evidence="2 7" id="KW-0813">Transport</keyword>
<evidence type="ECO:0000256" key="5">
    <source>
        <dbReference type="ARBA" id="ARBA00022989"/>
    </source>
</evidence>
<dbReference type="GO" id="GO:0055085">
    <property type="term" value="P:transmembrane transport"/>
    <property type="evidence" value="ECO:0007669"/>
    <property type="project" value="InterPro"/>
</dbReference>
<dbReference type="SUPFAM" id="SSF161098">
    <property type="entry name" value="MetI-like"/>
    <property type="match status" value="1"/>
</dbReference>
<feature type="transmembrane region" description="Helical" evidence="7">
    <location>
        <begin position="238"/>
        <end position="258"/>
    </location>
</feature>
<evidence type="ECO:0000313" key="10">
    <source>
        <dbReference type="Proteomes" id="UP000051647"/>
    </source>
</evidence>
<comment type="similarity">
    <text evidence="7">Belongs to the binding-protein-dependent transport system permease family.</text>
</comment>
<dbReference type="InterPro" id="IPR000515">
    <property type="entry name" value="MetI-like"/>
</dbReference>
<dbReference type="Gene3D" id="1.10.3720.10">
    <property type="entry name" value="MetI-like"/>
    <property type="match status" value="1"/>
</dbReference>
<evidence type="ECO:0000256" key="6">
    <source>
        <dbReference type="ARBA" id="ARBA00023136"/>
    </source>
</evidence>
<keyword evidence="5 7" id="KW-1133">Transmembrane helix</keyword>
<organism evidence="9 10">
    <name type="scientific">Companilactobacillus versmoldensis DSM 14857 = KCTC 3814</name>
    <dbReference type="NCBI Taxonomy" id="1423815"/>
    <lineage>
        <taxon>Bacteria</taxon>
        <taxon>Bacillati</taxon>
        <taxon>Bacillota</taxon>
        <taxon>Bacilli</taxon>
        <taxon>Lactobacillales</taxon>
        <taxon>Lactobacillaceae</taxon>
        <taxon>Companilactobacillus</taxon>
    </lineage>
</organism>
<dbReference type="STRING" id="1423815.FC27_GL000533"/>
<dbReference type="InterPro" id="IPR035906">
    <property type="entry name" value="MetI-like_sf"/>
</dbReference>
<name>A0A0R1SCP0_9LACO</name>
<keyword evidence="10" id="KW-1185">Reference proteome</keyword>
<dbReference type="PATRIC" id="fig|1423815.3.peg.541"/>
<feature type="transmembrane region" description="Helical" evidence="7">
    <location>
        <begin position="113"/>
        <end position="136"/>
    </location>
</feature>
<dbReference type="GO" id="GO:0005886">
    <property type="term" value="C:plasma membrane"/>
    <property type="evidence" value="ECO:0007669"/>
    <property type="project" value="UniProtKB-SubCell"/>
</dbReference>
<feature type="transmembrane region" description="Helical" evidence="7">
    <location>
        <begin position="143"/>
        <end position="162"/>
    </location>
</feature>
<dbReference type="PANTHER" id="PTHR30043:SF1">
    <property type="entry name" value="ABC TRANSPORT SYSTEM PERMEASE PROTEIN P69"/>
    <property type="match status" value="1"/>
</dbReference>
<evidence type="ECO:0000259" key="8">
    <source>
        <dbReference type="PROSITE" id="PS50928"/>
    </source>
</evidence>
<evidence type="ECO:0000313" key="9">
    <source>
        <dbReference type="EMBL" id="KRL66393.1"/>
    </source>
</evidence>
<dbReference type="OrthoDB" id="358217at2"/>
<accession>A0A0R1SCP0</accession>
<evidence type="ECO:0000256" key="1">
    <source>
        <dbReference type="ARBA" id="ARBA00004651"/>
    </source>
</evidence>
<reference evidence="9 10" key="1">
    <citation type="journal article" date="2015" name="Genome Announc.">
        <title>Expanding the biotechnology potential of lactobacilli through comparative genomics of 213 strains and associated genera.</title>
        <authorList>
            <person name="Sun Z."/>
            <person name="Harris H.M."/>
            <person name="McCann A."/>
            <person name="Guo C."/>
            <person name="Argimon S."/>
            <person name="Zhang W."/>
            <person name="Yang X."/>
            <person name="Jeffery I.B."/>
            <person name="Cooney J.C."/>
            <person name="Kagawa T.F."/>
            <person name="Liu W."/>
            <person name="Song Y."/>
            <person name="Salvetti E."/>
            <person name="Wrobel A."/>
            <person name="Rasinkangas P."/>
            <person name="Parkhill J."/>
            <person name="Rea M.C."/>
            <person name="O'Sullivan O."/>
            <person name="Ritari J."/>
            <person name="Douillard F.P."/>
            <person name="Paul Ross R."/>
            <person name="Yang R."/>
            <person name="Briner A.E."/>
            <person name="Felis G.E."/>
            <person name="de Vos W.M."/>
            <person name="Barrangou R."/>
            <person name="Klaenhammer T.R."/>
            <person name="Caufield P.W."/>
            <person name="Cui Y."/>
            <person name="Zhang H."/>
            <person name="O'Toole P.W."/>
        </authorList>
    </citation>
    <scope>NUCLEOTIDE SEQUENCE [LARGE SCALE GENOMIC DNA]</scope>
    <source>
        <strain evidence="9 10">DSM 14857</strain>
    </source>
</reference>
<gene>
    <name evidence="9" type="ORF">FC27_GL000533</name>
</gene>
<evidence type="ECO:0000256" key="2">
    <source>
        <dbReference type="ARBA" id="ARBA00022448"/>
    </source>
</evidence>
<dbReference type="EMBL" id="AZFA01000014">
    <property type="protein sequence ID" value="KRL66393.1"/>
    <property type="molecule type" value="Genomic_DNA"/>
</dbReference>
<feature type="transmembrane region" description="Helical" evidence="7">
    <location>
        <begin position="21"/>
        <end position="39"/>
    </location>
</feature>
<comment type="subcellular location">
    <subcellularLocation>
        <location evidence="1 7">Cell membrane</location>
        <topology evidence="1 7">Multi-pass membrane protein</topology>
    </subcellularLocation>
</comment>
<feature type="transmembrane region" description="Helical" evidence="7">
    <location>
        <begin position="182"/>
        <end position="207"/>
    </location>
</feature>
<evidence type="ECO:0000256" key="7">
    <source>
        <dbReference type="RuleBase" id="RU363032"/>
    </source>
</evidence>
<dbReference type="PROSITE" id="PS50928">
    <property type="entry name" value="ABC_TM1"/>
    <property type="match status" value="1"/>
</dbReference>
<evidence type="ECO:0000256" key="3">
    <source>
        <dbReference type="ARBA" id="ARBA00022475"/>
    </source>
</evidence>